<evidence type="ECO:0000313" key="2">
    <source>
        <dbReference type="EMBL" id="GHO87013.1"/>
    </source>
</evidence>
<dbReference type="SUPFAM" id="SSF53098">
    <property type="entry name" value="Ribonuclease H-like"/>
    <property type="match status" value="1"/>
</dbReference>
<accession>A0ABQ3VMH6</accession>
<dbReference type="PANTHER" id="PTHR46889:SF7">
    <property type="entry name" value="TRANSPOSASE FOR INSERTION SEQUENCE ELEMENT IS904"/>
    <property type="match status" value="1"/>
</dbReference>
<reference evidence="2 3" key="1">
    <citation type="journal article" date="2021" name="Int. J. Syst. Evol. Microbiol.">
        <title>Reticulibacter mediterranei gen. nov., sp. nov., within the new family Reticulibacteraceae fam. nov., and Ktedonospora formicarum gen. nov., sp. nov., Ktedonobacter robiniae sp. nov., Dictyobacter formicarum sp. nov. and Dictyobacter arantiisoli sp. nov., belonging to the class Ktedonobacteria.</title>
        <authorList>
            <person name="Yabe S."/>
            <person name="Zheng Y."/>
            <person name="Wang C.M."/>
            <person name="Sakai Y."/>
            <person name="Abe K."/>
            <person name="Yokota A."/>
            <person name="Donadio S."/>
            <person name="Cavaletti L."/>
            <person name="Monciardini P."/>
        </authorList>
    </citation>
    <scope>NUCLEOTIDE SEQUENCE [LARGE SCALE GENOMIC DNA]</scope>
    <source>
        <strain evidence="2 3">SOSP1-9</strain>
    </source>
</reference>
<gene>
    <name evidence="2" type="ORF">KSZ_50190</name>
</gene>
<sequence>MSMGIQISMSAKGNAYDNTKAESFFKTLKQEEVYLKQYQTFEEASANIGQCIDEVYNAKRLHSSLGYVPPIEFEAAYYQGLGC</sequence>
<comment type="caution">
    <text evidence="2">The sequence shown here is derived from an EMBL/GenBank/DDBJ whole genome shotgun (WGS) entry which is preliminary data.</text>
</comment>
<dbReference type="PANTHER" id="PTHR46889">
    <property type="entry name" value="TRANSPOSASE INSF FOR INSERTION SEQUENCE IS3B-RELATED"/>
    <property type="match status" value="1"/>
</dbReference>
<dbReference type="InterPro" id="IPR001584">
    <property type="entry name" value="Integrase_cat-core"/>
</dbReference>
<dbReference type="InterPro" id="IPR036397">
    <property type="entry name" value="RNaseH_sf"/>
</dbReference>
<dbReference type="InterPro" id="IPR050900">
    <property type="entry name" value="Transposase_IS3/IS150/IS904"/>
</dbReference>
<protein>
    <recommendedName>
        <fullName evidence="1">Integrase catalytic domain-containing protein</fullName>
    </recommendedName>
</protein>
<dbReference type="Proteomes" id="UP000635565">
    <property type="component" value="Unassembled WGS sequence"/>
</dbReference>
<dbReference type="Gene3D" id="3.30.420.10">
    <property type="entry name" value="Ribonuclease H-like superfamily/Ribonuclease H"/>
    <property type="match status" value="1"/>
</dbReference>
<evidence type="ECO:0000259" key="1">
    <source>
        <dbReference type="PROSITE" id="PS50994"/>
    </source>
</evidence>
<organism evidence="2 3">
    <name type="scientific">Dictyobacter formicarum</name>
    <dbReference type="NCBI Taxonomy" id="2778368"/>
    <lineage>
        <taxon>Bacteria</taxon>
        <taxon>Bacillati</taxon>
        <taxon>Chloroflexota</taxon>
        <taxon>Ktedonobacteria</taxon>
        <taxon>Ktedonobacterales</taxon>
        <taxon>Dictyobacteraceae</taxon>
        <taxon>Dictyobacter</taxon>
    </lineage>
</organism>
<proteinExistence type="predicted"/>
<feature type="domain" description="Integrase catalytic" evidence="1">
    <location>
        <begin position="1"/>
        <end position="77"/>
    </location>
</feature>
<dbReference type="PROSITE" id="PS50994">
    <property type="entry name" value="INTEGRASE"/>
    <property type="match status" value="1"/>
</dbReference>
<keyword evidence="3" id="KW-1185">Reference proteome</keyword>
<name>A0ABQ3VMH6_9CHLR</name>
<dbReference type="Pfam" id="PF13683">
    <property type="entry name" value="rve_3"/>
    <property type="match status" value="1"/>
</dbReference>
<evidence type="ECO:0000313" key="3">
    <source>
        <dbReference type="Proteomes" id="UP000635565"/>
    </source>
</evidence>
<dbReference type="InterPro" id="IPR012337">
    <property type="entry name" value="RNaseH-like_sf"/>
</dbReference>
<dbReference type="EMBL" id="BNJJ01000015">
    <property type="protein sequence ID" value="GHO87013.1"/>
    <property type="molecule type" value="Genomic_DNA"/>
</dbReference>